<organism evidence="1 2">
    <name type="scientific">Solanum commersonii</name>
    <name type="common">Commerson's wild potato</name>
    <name type="synonym">Commerson's nightshade</name>
    <dbReference type="NCBI Taxonomy" id="4109"/>
    <lineage>
        <taxon>Eukaryota</taxon>
        <taxon>Viridiplantae</taxon>
        <taxon>Streptophyta</taxon>
        <taxon>Embryophyta</taxon>
        <taxon>Tracheophyta</taxon>
        <taxon>Spermatophyta</taxon>
        <taxon>Magnoliopsida</taxon>
        <taxon>eudicotyledons</taxon>
        <taxon>Gunneridae</taxon>
        <taxon>Pentapetalae</taxon>
        <taxon>asterids</taxon>
        <taxon>lamiids</taxon>
        <taxon>Solanales</taxon>
        <taxon>Solanaceae</taxon>
        <taxon>Solanoideae</taxon>
        <taxon>Solaneae</taxon>
        <taxon>Solanum</taxon>
    </lineage>
</organism>
<dbReference type="AlphaFoldDB" id="A0A9J5X1W9"/>
<proteinExistence type="predicted"/>
<dbReference type="Proteomes" id="UP000824120">
    <property type="component" value="Chromosome 10"/>
</dbReference>
<comment type="caution">
    <text evidence="1">The sequence shown here is derived from an EMBL/GenBank/DDBJ whole genome shotgun (WGS) entry which is preliminary data.</text>
</comment>
<evidence type="ECO:0000313" key="2">
    <source>
        <dbReference type="Proteomes" id="UP000824120"/>
    </source>
</evidence>
<keyword evidence="2" id="KW-1185">Reference proteome</keyword>
<dbReference type="EMBL" id="JACXVP010000010">
    <property type="protein sequence ID" value="KAG5581112.1"/>
    <property type="molecule type" value="Genomic_DNA"/>
</dbReference>
<gene>
    <name evidence="1" type="ORF">H5410_051739</name>
</gene>
<name>A0A9J5X1W9_SOLCO</name>
<protein>
    <submittedName>
        <fullName evidence="1">Uncharacterized protein</fullName>
    </submittedName>
</protein>
<evidence type="ECO:0000313" key="1">
    <source>
        <dbReference type="EMBL" id="KAG5581112.1"/>
    </source>
</evidence>
<accession>A0A9J5X1W9</accession>
<sequence length="107" mass="11917">MAPVGSLNQATAYESPTHFSTSTRSESWLLPLLRSLCFHVLFHCWRFFTLTVLLRYRSPRRSNIQAASPSCTTLVLLSHNPIFTVEGAPISPAATTGITFAFFSFGY</sequence>
<reference evidence="1 2" key="1">
    <citation type="submission" date="2020-09" db="EMBL/GenBank/DDBJ databases">
        <title>De no assembly of potato wild relative species, Solanum commersonii.</title>
        <authorList>
            <person name="Cho K."/>
        </authorList>
    </citation>
    <scope>NUCLEOTIDE SEQUENCE [LARGE SCALE GENOMIC DNA]</scope>
    <source>
        <strain evidence="1">LZ3.2</strain>
        <tissue evidence="1">Leaf</tissue>
    </source>
</reference>